<sequence>MESGTGVEQRAALLTWPRKTLTYQVINLSAAQSAYVKRKLYKNLYKVFGVPIWMDRTELSSQASSGQKILNVTSTEKRNFEVGAPCLIYTNESTYEYGEIDSFTSNQITLVGNLTYTWDADTDVYPLLQGRLQQTQDLMNLTSAYSKFTVTVVEV</sequence>
<comment type="caution">
    <text evidence="1">The sequence shown here is derived from an EMBL/GenBank/DDBJ whole genome shotgun (WGS) entry which is preliminary data.</text>
</comment>
<name>X1CWU7_9ZZZZ</name>
<proteinExistence type="predicted"/>
<gene>
    <name evidence="1" type="ORF">S01H4_37476</name>
</gene>
<evidence type="ECO:0000313" key="1">
    <source>
        <dbReference type="EMBL" id="GAH00525.1"/>
    </source>
</evidence>
<accession>X1CWU7</accession>
<organism evidence="1">
    <name type="scientific">marine sediment metagenome</name>
    <dbReference type="NCBI Taxonomy" id="412755"/>
    <lineage>
        <taxon>unclassified sequences</taxon>
        <taxon>metagenomes</taxon>
        <taxon>ecological metagenomes</taxon>
    </lineage>
</organism>
<reference evidence="1" key="1">
    <citation type="journal article" date="2014" name="Front. Microbiol.">
        <title>High frequency of phylogenetically diverse reductive dehalogenase-homologous genes in deep subseafloor sedimentary metagenomes.</title>
        <authorList>
            <person name="Kawai M."/>
            <person name="Futagami T."/>
            <person name="Toyoda A."/>
            <person name="Takaki Y."/>
            <person name="Nishi S."/>
            <person name="Hori S."/>
            <person name="Arai W."/>
            <person name="Tsubouchi T."/>
            <person name="Morono Y."/>
            <person name="Uchiyama I."/>
            <person name="Ito T."/>
            <person name="Fujiyama A."/>
            <person name="Inagaki F."/>
            <person name="Takami H."/>
        </authorList>
    </citation>
    <scope>NUCLEOTIDE SEQUENCE</scope>
    <source>
        <strain evidence="1">Expedition CK06-06</strain>
    </source>
</reference>
<dbReference type="AlphaFoldDB" id="X1CWU7"/>
<feature type="non-terminal residue" evidence="1">
    <location>
        <position position="155"/>
    </location>
</feature>
<dbReference type="EMBL" id="BART01020135">
    <property type="protein sequence ID" value="GAH00525.1"/>
    <property type="molecule type" value="Genomic_DNA"/>
</dbReference>
<protein>
    <submittedName>
        <fullName evidence="1">Uncharacterized protein</fullName>
    </submittedName>
</protein>